<keyword evidence="8" id="KW-0472">Membrane</keyword>
<dbReference type="PANTHER" id="PTHR30024:SF47">
    <property type="entry name" value="TAURINE-BINDING PERIPLASMIC PROTEIN"/>
    <property type="match status" value="1"/>
</dbReference>
<evidence type="ECO:0000256" key="2">
    <source>
        <dbReference type="ARBA" id="ARBA00004418"/>
    </source>
</evidence>
<evidence type="ECO:0000256" key="5">
    <source>
        <dbReference type="ARBA" id="ARBA00022475"/>
    </source>
</evidence>
<dbReference type="GO" id="GO:0016020">
    <property type="term" value="C:membrane"/>
    <property type="evidence" value="ECO:0007669"/>
    <property type="project" value="InterPro"/>
</dbReference>
<dbReference type="AlphaFoldDB" id="A0A1G5UZE5"/>
<sequence>MVGELHRRAESVLWAVLGILRRIPRPLIGRREIHAGRRTLLSISHLQPRRVLALLAALGVSVFVPSTACGEGITLRVGHFPNITHAQALVARNFERQGRSWFAARIGQDVKVEWYAYNAGPSAMEAIFAGSLDLAYVGPNPAINAYARSDGQEIRVIAGAVNGGSALVVQPDANLATPSDFRGKRIGTPQFGNTQDVAARAWLMAGGLRITQTGGDALVLPTANPDQLALFKTRQLDAVWTVEPWVTRLEQEAGGKVLVEEKNAVTTILVSRAEFLSSHREVVARFAAAHRDLTDWINHNPAEAQRMVREELRLQFRTDMAPELVARAWSRLTVTSDISLETLQRFVSSAQQVGFLHAVPDLSRFLDVP</sequence>
<protein>
    <submittedName>
        <fullName evidence="9">NitT/TauT family transport system substrate-binding protein</fullName>
    </submittedName>
</protein>
<dbReference type="InterPro" id="IPR044527">
    <property type="entry name" value="NrtA/CpmA_ABC-bd_dom"/>
</dbReference>
<evidence type="ECO:0000256" key="1">
    <source>
        <dbReference type="ARBA" id="ARBA00004308"/>
    </source>
</evidence>
<dbReference type="Proteomes" id="UP000198588">
    <property type="component" value="Unassembled WGS sequence"/>
</dbReference>
<evidence type="ECO:0000256" key="7">
    <source>
        <dbReference type="ARBA" id="ARBA00022729"/>
    </source>
</evidence>
<name>A0A1G5UZE5_9HYPH</name>
<dbReference type="NCBIfam" id="TIGR01728">
    <property type="entry name" value="SsuA_fam"/>
    <property type="match status" value="1"/>
</dbReference>
<keyword evidence="4" id="KW-0813">Transport</keyword>
<comment type="similarity">
    <text evidence="3">Belongs to the bacterial solute-binding protein SsuA/TauA family.</text>
</comment>
<reference evidence="9 10" key="1">
    <citation type="submission" date="2016-10" db="EMBL/GenBank/DDBJ databases">
        <authorList>
            <person name="de Groot N.N."/>
        </authorList>
    </citation>
    <scope>NUCLEOTIDE SEQUENCE [LARGE SCALE GENOMIC DNA]</scope>
    <source>
        <strain evidence="9 10">CGMCC 1.12097</strain>
    </source>
</reference>
<evidence type="ECO:0000313" key="9">
    <source>
        <dbReference type="EMBL" id="SDA38748.1"/>
    </source>
</evidence>
<accession>A0A1G5UZE5</accession>
<organism evidence="9 10">
    <name type="scientific">Mesorhizobium qingshengii</name>
    <dbReference type="NCBI Taxonomy" id="1165689"/>
    <lineage>
        <taxon>Bacteria</taxon>
        <taxon>Pseudomonadati</taxon>
        <taxon>Pseudomonadota</taxon>
        <taxon>Alphaproteobacteria</taxon>
        <taxon>Hyphomicrobiales</taxon>
        <taxon>Phyllobacteriaceae</taxon>
        <taxon>Mesorhizobium</taxon>
    </lineage>
</organism>
<dbReference type="STRING" id="1165689.SAMN02927914_00068"/>
<gene>
    <name evidence="9" type="ORF">SAMN02927914_00068</name>
</gene>
<dbReference type="GO" id="GO:0042626">
    <property type="term" value="F:ATPase-coupled transmembrane transporter activity"/>
    <property type="evidence" value="ECO:0007669"/>
    <property type="project" value="InterPro"/>
</dbReference>
<evidence type="ECO:0000256" key="4">
    <source>
        <dbReference type="ARBA" id="ARBA00022448"/>
    </source>
</evidence>
<evidence type="ECO:0000256" key="8">
    <source>
        <dbReference type="ARBA" id="ARBA00023136"/>
    </source>
</evidence>
<comment type="subcellular location">
    <subcellularLocation>
        <location evidence="1">Endomembrane system</location>
    </subcellularLocation>
    <subcellularLocation>
        <location evidence="2">Periplasm</location>
    </subcellularLocation>
</comment>
<evidence type="ECO:0000313" key="10">
    <source>
        <dbReference type="Proteomes" id="UP000198588"/>
    </source>
</evidence>
<keyword evidence="6" id="KW-0997">Cell inner membrane</keyword>
<dbReference type="Gene3D" id="3.40.190.10">
    <property type="entry name" value="Periplasmic binding protein-like II"/>
    <property type="match status" value="2"/>
</dbReference>
<keyword evidence="5" id="KW-1003">Cell membrane</keyword>
<keyword evidence="7" id="KW-0732">Signal</keyword>
<dbReference type="EMBL" id="FMXM01000002">
    <property type="protein sequence ID" value="SDA38748.1"/>
    <property type="molecule type" value="Genomic_DNA"/>
</dbReference>
<dbReference type="GO" id="GO:0012505">
    <property type="term" value="C:endomembrane system"/>
    <property type="evidence" value="ECO:0007669"/>
    <property type="project" value="UniProtKB-SubCell"/>
</dbReference>
<dbReference type="InterPro" id="IPR010067">
    <property type="entry name" value="ABC_SsuA_sub-bd"/>
</dbReference>
<dbReference type="CDD" id="cd13553">
    <property type="entry name" value="PBP2_NrtA_CpmA_like"/>
    <property type="match status" value="1"/>
</dbReference>
<dbReference type="GO" id="GO:0042597">
    <property type="term" value="C:periplasmic space"/>
    <property type="evidence" value="ECO:0007669"/>
    <property type="project" value="UniProtKB-SubCell"/>
</dbReference>
<evidence type="ECO:0000256" key="3">
    <source>
        <dbReference type="ARBA" id="ARBA00010742"/>
    </source>
</evidence>
<dbReference type="Pfam" id="PF13379">
    <property type="entry name" value="NMT1_2"/>
    <property type="match status" value="1"/>
</dbReference>
<evidence type="ECO:0000256" key="6">
    <source>
        <dbReference type="ARBA" id="ARBA00022519"/>
    </source>
</evidence>
<proteinExistence type="inferred from homology"/>
<dbReference type="SUPFAM" id="SSF53850">
    <property type="entry name" value="Periplasmic binding protein-like II"/>
    <property type="match status" value="1"/>
</dbReference>
<dbReference type="PANTHER" id="PTHR30024">
    <property type="entry name" value="ALIPHATIC SULFONATES-BINDING PROTEIN-RELATED"/>
    <property type="match status" value="1"/>
</dbReference>